<accession>A0A3N2DH01</accession>
<evidence type="ECO:0000256" key="2">
    <source>
        <dbReference type="ARBA" id="ARBA00022517"/>
    </source>
</evidence>
<keyword evidence="7" id="KW-1185">Reference proteome</keyword>
<evidence type="ECO:0000259" key="4">
    <source>
        <dbReference type="Pfam" id="PF02576"/>
    </source>
</evidence>
<dbReference type="Pfam" id="PF02576">
    <property type="entry name" value="RimP_N"/>
    <property type="match status" value="1"/>
</dbReference>
<dbReference type="Proteomes" id="UP000275394">
    <property type="component" value="Unassembled WGS sequence"/>
</dbReference>
<dbReference type="OrthoDB" id="9805006at2"/>
<dbReference type="FunFam" id="3.30.300.70:FF:000001">
    <property type="entry name" value="Ribosome maturation factor RimP"/>
    <property type="match status" value="1"/>
</dbReference>
<protein>
    <recommendedName>
        <fullName evidence="3">Ribosome maturation factor RimP</fullName>
    </recommendedName>
</protein>
<dbReference type="NCBIfam" id="NF000927">
    <property type="entry name" value="PRK00092.1-1"/>
    <property type="match status" value="1"/>
</dbReference>
<feature type="domain" description="Ribosome maturation factor RimP N-terminal" evidence="4">
    <location>
        <begin position="12"/>
        <end position="83"/>
    </location>
</feature>
<dbReference type="InterPro" id="IPR028989">
    <property type="entry name" value="RimP_N"/>
</dbReference>
<keyword evidence="1 3" id="KW-0963">Cytoplasm</keyword>
<dbReference type="Gene3D" id="2.30.30.180">
    <property type="entry name" value="Ribosome maturation factor RimP, C-terminal domain"/>
    <property type="match status" value="1"/>
</dbReference>
<keyword evidence="2 3" id="KW-0690">Ribosome biogenesis</keyword>
<evidence type="ECO:0000313" key="6">
    <source>
        <dbReference type="EMBL" id="ROR98644.1"/>
    </source>
</evidence>
<dbReference type="GO" id="GO:0006412">
    <property type="term" value="P:translation"/>
    <property type="evidence" value="ECO:0007669"/>
    <property type="project" value="TreeGrafter"/>
</dbReference>
<dbReference type="Pfam" id="PF17384">
    <property type="entry name" value="DUF150_C"/>
    <property type="match status" value="1"/>
</dbReference>
<dbReference type="PANTHER" id="PTHR33867">
    <property type="entry name" value="RIBOSOME MATURATION FACTOR RIMP"/>
    <property type="match status" value="1"/>
</dbReference>
<evidence type="ECO:0000313" key="7">
    <source>
        <dbReference type="Proteomes" id="UP000275394"/>
    </source>
</evidence>
<dbReference type="InterPro" id="IPR036847">
    <property type="entry name" value="RimP_C_sf"/>
</dbReference>
<feature type="domain" description="Ribosome maturation factor RimP C-terminal" evidence="5">
    <location>
        <begin position="86"/>
        <end position="151"/>
    </location>
</feature>
<evidence type="ECO:0000256" key="3">
    <source>
        <dbReference type="HAMAP-Rule" id="MF_01077"/>
    </source>
</evidence>
<dbReference type="InterPro" id="IPR003728">
    <property type="entry name" value="Ribosome_maturation_RimP"/>
</dbReference>
<evidence type="ECO:0000256" key="1">
    <source>
        <dbReference type="ARBA" id="ARBA00022490"/>
    </source>
</evidence>
<dbReference type="PANTHER" id="PTHR33867:SF1">
    <property type="entry name" value="RIBOSOME MATURATION FACTOR RIMP"/>
    <property type="match status" value="1"/>
</dbReference>
<comment type="similarity">
    <text evidence="3">Belongs to the RimP family.</text>
</comment>
<dbReference type="GO" id="GO:0000028">
    <property type="term" value="P:ribosomal small subunit assembly"/>
    <property type="evidence" value="ECO:0007669"/>
    <property type="project" value="TreeGrafter"/>
</dbReference>
<dbReference type="SUPFAM" id="SSF74942">
    <property type="entry name" value="YhbC-like, C-terminal domain"/>
    <property type="match status" value="1"/>
</dbReference>
<proteinExistence type="inferred from homology"/>
<dbReference type="Gene3D" id="3.30.300.70">
    <property type="entry name" value="RimP-like superfamily, N-terminal"/>
    <property type="match status" value="1"/>
</dbReference>
<evidence type="ECO:0000259" key="5">
    <source>
        <dbReference type="Pfam" id="PF17384"/>
    </source>
</evidence>
<comment type="caution">
    <text evidence="6">The sequence shown here is derived from an EMBL/GenBank/DDBJ whole genome shotgun (WGS) entry which is preliminary data.</text>
</comment>
<dbReference type="EMBL" id="RKHR01000007">
    <property type="protein sequence ID" value="ROR98644.1"/>
    <property type="molecule type" value="Genomic_DNA"/>
</dbReference>
<comment type="function">
    <text evidence="3">Required for maturation of 30S ribosomal subunits.</text>
</comment>
<reference evidence="6 7" key="1">
    <citation type="submission" date="2018-11" db="EMBL/GenBank/DDBJ databases">
        <title>Genomic Encyclopedia of Type Strains, Phase IV (KMG-IV): sequencing the most valuable type-strain genomes for metagenomic binning, comparative biology and taxonomic classification.</title>
        <authorList>
            <person name="Goeker M."/>
        </authorList>
    </citation>
    <scope>NUCLEOTIDE SEQUENCE [LARGE SCALE GENOMIC DNA]</scope>
    <source>
        <strain evidence="6 7">DSM 100316</strain>
    </source>
</reference>
<dbReference type="InterPro" id="IPR035956">
    <property type="entry name" value="RimP_N_sf"/>
</dbReference>
<organism evidence="6 7">
    <name type="scientific">Sinobacterium caligoides</name>
    <dbReference type="NCBI Taxonomy" id="933926"/>
    <lineage>
        <taxon>Bacteria</taxon>
        <taxon>Pseudomonadati</taxon>
        <taxon>Pseudomonadota</taxon>
        <taxon>Gammaproteobacteria</taxon>
        <taxon>Cellvibrionales</taxon>
        <taxon>Spongiibacteraceae</taxon>
        <taxon>Sinobacterium</taxon>
    </lineage>
</organism>
<dbReference type="InterPro" id="IPR028998">
    <property type="entry name" value="RimP_C"/>
</dbReference>
<sequence length="153" mass="17165">MSSKQSAIELMILPAVEALGFELWALEYLTQGRHVVLRLYIDSANGVGIEDCSEVSRQVSSVLDVEDPIAADYTLEVSSPGIDRLLVKLEHFEQFKGHKASVKLRFPFEGRRRFTGILNGIEGDEVLIVVDDEEFMLPIDSIDRGRIVPVFED</sequence>
<dbReference type="AlphaFoldDB" id="A0A3N2DH01"/>
<dbReference type="CDD" id="cd01734">
    <property type="entry name" value="YlxS_C"/>
    <property type="match status" value="1"/>
</dbReference>
<dbReference type="RefSeq" id="WP_123713715.1">
    <property type="nucleotide sequence ID" value="NZ_RKHR01000007.1"/>
</dbReference>
<dbReference type="HAMAP" id="MF_01077">
    <property type="entry name" value="RimP"/>
    <property type="match status" value="1"/>
</dbReference>
<dbReference type="SUPFAM" id="SSF75420">
    <property type="entry name" value="YhbC-like, N-terminal domain"/>
    <property type="match status" value="1"/>
</dbReference>
<dbReference type="GO" id="GO:0005829">
    <property type="term" value="C:cytosol"/>
    <property type="evidence" value="ECO:0007669"/>
    <property type="project" value="TreeGrafter"/>
</dbReference>
<comment type="subcellular location">
    <subcellularLocation>
        <location evidence="3">Cytoplasm</location>
    </subcellularLocation>
</comment>
<gene>
    <name evidence="3" type="primary">rimP</name>
    <name evidence="6" type="ORF">EDC56_3374</name>
</gene>
<name>A0A3N2DH01_9GAMM</name>